<dbReference type="Gene3D" id="3.30.559.10">
    <property type="entry name" value="Chloramphenicol acetyltransferase-like domain"/>
    <property type="match status" value="1"/>
</dbReference>
<dbReference type="AlphaFoldDB" id="A0A166BYC3"/>
<evidence type="ECO:0000313" key="2">
    <source>
        <dbReference type="EMBL" id="KZP13101.1"/>
    </source>
</evidence>
<name>A0A166BYC3_9AGAM</name>
<feature type="region of interest" description="Disordered" evidence="1">
    <location>
        <begin position="368"/>
        <end position="387"/>
    </location>
</feature>
<sequence>MSEWTQAGSAFKRPLGDSEYAFFPASQDALGDMFLHLAFRAPRDTLRRERVKIAWSLIRRRQPMLMCKVVTDGSDLKTACFSLTPPPTPDAALKEADAALSFRQDTKHELISKHMDGPRELSNDFLSMLIISTPSATGEDATGLVDFDLLMCAPHFIGDGTSLHQSTHELLCIITSTKSDPELLEELSEAKDWKASLPPAFETRLSGPTSGIGKAAAKVNFLQTLGKEIGGHTFSRKQRGPKRTALIEHAFSKEQTAKILAHCKINKVTVNHAFSAICNIAWGRITSQIKELPMMMYTAANLRPHLSPINSSTYWFLALTYFNIVLPAFLPSSNAAFWHRARLAKAQMVRTTNSPYLVSRALQMAKTRGSRARGESQPPPPLEPESFARPAPSAALIGLSLIGNLDRTYVRAAYPPSSSLELYSVTTASRLKAGGMLLLEHTFGEKLWLHLCWDAMGFEEGQVESFWEELKRAVEEYLC</sequence>
<organism evidence="2 3">
    <name type="scientific">Athelia psychrophila</name>
    <dbReference type="NCBI Taxonomy" id="1759441"/>
    <lineage>
        <taxon>Eukaryota</taxon>
        <taxon>Fungi</taxon>
        <taxon>Dikarya</taxon>
        <taxon>Basidiomycota</taxon>
        <taxon>Agaricomycotina</taxon>
        <taxon>Agaricomycetes</taxon>
        <taxon>Agaricomycetidae</taxon>
        <taxon>Atheliales</taxon>
        <taxon>Atheliaceae</taxon>
        <taxon>Athelia</taxon>
    </lineage>
</organism>
<keyword evidence="3" id="KW-1185">Reference proteome</keyword>
<evidence type="ECO:0000313" key="3">
    <source>
        <dbReference type="Proteomes" id="UP000076532"/>
    </source>
</evidence>
<gene>
    <name evidence="2" type="ORF">FIBSPDRAFT_798274</name>
</gene>
<dbReference type="InterPro" id="IPR023213">
    <property type="entry name" value="CAT-like_dom_sf"/>
</dbReference>
<dbReference type="Proteomes" id="UP000076532">
    <property type="component" value="Unassembled WGS sequence"/>
</dbReference>
<reference evidence="2 3" key="1">
    <citation type="journal article" date="2016" name="Mol. Biol. Evol.">
        <title>Comparative Genomics of Early-Diverging Mushroom-Forming Fungi Provides Insights into the Origins of Lignocellulose Decay Capabilities.</title>
        <authorList>
            <person name="Nagy L.G."/>
            <person name="Riley R."/>
            <person name="Tritt A."/>
            <person name="Adam C."/>
            <person name="Daum C."/>
            <person name="Floudas D."/>
            <person name="Sun H."/>
            <person name="Yadav J.S."/>
            <person name="Pangilinan J."/>
            <person name="Larsson K.H."/>
            <person name="Matsuura K."/>
            <person name="Barry K."/>
            <person name="Labutti K."/>
            <person name="Kuo R."/>
            <person name="Ohm R.A."/>
            <person name="Bhattacharya S.S."/>
            <person name="Shirouzu T."/>
            <person name="Yoshinaga Y."/>
            <person name="Martin F.M."/>
            <person name="Grigoriev I.V."/>
            <person name="Hibbett D.S."/>
        </authorList>
    </citation>
    <scope>NUCLEOTIDE SEQUENCE [LARGE SCALE GENOMIC DNA]</scope>
    <source>
        <strain evidence="2 3">CBS 109695</strain>
    </source>
</reference>
<accession>A0A166BYC3</accession>
<proteinExistence type="predicted"/>
<dbReference type="EMBL" id="KV417638">
    <property type="protein sequence ID" value="KZP13101.1"/>
    <property type="molecule type" value="Genomic_DNA"/>
</dbReference>
<dbReference type="SUPFAM" id="SSF52777">
    <property type="entry name" value="CoA-dependent acyltransferases"/>
    <property type="match status" value="1"/>
</dbReference>
<dbReference type="STRING" id="436010.A0A166BYC3"/>
<dbReference type="PANTHER" id="PTHR28037">
    <property type="entry name" value="ALCOHOL O-ACETYLTRANSFERASE 1-RELATED"/>
    <property type="match status" value="1"/>
</dbReference>
<evidence type="ECO:0008006" key="4">
    <source>
        <dbReference type="Google" id="ProtNLM"/>
    </source>
</evidence>
<dbReference type="InterPro" id="IPR052058">
    <property type="entry name" value="Alcohol_O-acetyltransferase"/>
</dbReference>
<evidence type="ECO:0000256" key="1">
    <source>
        <dbReference type="SAM" id="MobiDB-lite"/>
    </source>
</evidence>
<dbReference type="PANTHER" id="PTHR28037:SF1">
    <property type="entry name" value="ALCOHOL O-ACETYLTRANSFERASE 1-RELATED"/>
    <property type="match status" value="1"/>
</dbReference>
<dbReference type="Gene3D" id="3.30.559.30">
    <property type="entry name" value="Nonribosomal peptide synthetase, condensation domain"/>
    <property type="match status" value="1"/>
</dbReference>
<dbReference type="OrthoDB" id="3355480at2759"/>
<protein>
    <recommendedName>
        <fullName evidence="4">CoA-dependent acyltransferase</fullName>
    </recommendedName>
</protein>